<evidence type="ECO:0000256" key="1">
    <source>
        <dbReference type="ARBA" id="ARBA00022801"/>
    </source>
</evidence>
<evidence type="ECO:0000313" key="6">
    <source>
        <dbReference type="Proteomes" id="UP000071859"/>
    </source>
</evidence>
<dbReference type="EMBL" id="FCOX02000075">
    <property type="protein sequence ID" value="SAL05165.1"/>
    <property type="molecule type" value="Genomic_DNA"/>
</dbReference>
<feature type="compositionally biased region" description="Acidic residues" evidence="2">
    <location>
        <begin position="828"/>
        <end position="839"/>
    </location>
</feature>
<proteinExistence type="predicted"/>
<dbReference type="SMART" id="SM00490">
    <property type="entry name" value="HELICc"/>
    <property type="match status" value="1"/>
</dbReference>
<evidence type="ECO:0000259" key="4">
    <source>
        <dbReference type="PROSITE" id="PS51194"/>
    </source>
</evidence>
<dbReference type="CDD" id="cd18793">
    <property type="entry name" value="SF2_C_SNF"/>
    <property type="match status" value="1"/>
</dbReference>
<dbReference type="Gene3D" id="3.40.50.300">
    <property type="entry name" value="P-loop containing nucleotide triphosphate hydrolases"/>
    <property type="match status" value="2"/>
</dbReference>
<sequence>MTKLTDILLADPPGCPPEAWSRQLRTASEVSKRFESGRDTVLLADEVGMGKTYVALAAMCQALFGSDESDRKVLLVTPPGNILRVKWQQEIETFNQRYLHPETRSKRNIQAIAIQSYWDLLRNLQEFRNAAVHRVGPEDRLCFIWCIFNWAFGRKLLGKKRRVPWVCIENLSAHHPNLVSFLSRCSVHALERFLDADYRVRSHFYQELFRNLRNDHWNDTAGHRAEVATLFKRFAGEQDRHEPNVFIIGMNALARPHIDQAENRLLSKYVLARLLLGKHDETRKAHAVALVRARVLPDEFSDKHAHRWTCYLQSMKALGAGEFYGLRDAVTKAINEPDLAARWRELSATIGSADRAVVHRFFNDVGDRVFAAQLARANFGLCVVDEVHNWKSGAFGARHFAKHYAPDIRRKLLMSATPFQMEEQEMAKLFAFAQAIGGGSESIMKSLYKPGGKIAVCLETSDAFAKAWQAVSATPADVHLIDEIYAGCEREALRCVAARIAEDAAESDEVRQFSAALSNYRRAIDSLQDDLGQVVIRHTKSREKRHFHIGRDFDDETPAAPRHSLYPVEGYASDDDALLNFVGMRLGQFVLREKKKSYEANARLLGGITSSKAAFLESARGMEKLHDSLPYRRMFEQMLEHGVHPKVNATVERAFDNYKNGRKTLIFCERVATLKEIADLLTGKIDRFVDSQASSNAIKRRSLLKQREQVENIWWHSLWDAIDQPAGGADMLDKWLPEVEAFAVRCLKAAGVKASARRIINLLDAGLIARAASDDRLAACGFSSAIALIAQIAPRLERDCDSGAELLKRFLRAKSGATDSSGANAEEFAADDDDEDGASDEIGSGDTSEDIAAAVDAVARHQYRERDNLWLTVDNPGFHARLWQLLGSEADALDRTGEKRSPSDDVVEAALVFHDVLDDLMSGVRRFTLRQDLLVRYERASEHGSHIARVARGLASMRIGHDQSMLARANRFMKSLIEADGSISRADLTPSRRRSLWQGVSSRQSGSVDVLHGKTPGPSRAGLCAAFNSPLLPDVLICTSIGSEGIDLHRQCADVIHHDLPWNPAKLEQRNGRVDRVGSLAQSSDELLINIGIPFLANNYEQFQYGKVYSRAQKFEILLGSPDFEAGNIDEEILGDESAEATVDPTLDTCGEEAVLCILPQSILDALKLDLATRDDGAASAVMRNGGTVTAADPVHGEDVLLTEPPQRVSIARGHARSR</sequence>
<dbReference type="SUPFAM" id="SSF52540">
    <property type="entry name" value="P-loop containing nucleoside triphosphate hydrolases"/>
    <property type="match status" value="2"/>
</dbReference>
<keyword evidence="6" id="KW-1185">Reference proteome</keyword>
<dbReference type="Proteomes" id="UP000071859">
    <property type="component" value="Unassembled WGS sequence"/>
</dbReference>
<keyword evidence="5" id="KW-0067">ATP-binding</keyword>
<dbReference type="GO" id="GO:0004386">
    <property type="term" value="F:helicase activity"/>
    <property type="evidence" value="ECO:0007669"/>
    <property type="project" value="UniProtKB-KW"/>
</dbReference>
<feature type="region of interest" description="Disordered" evidence="2">
    <location>
        <begin position="817"/>
        <end position="846"/>
    </location>
</feature>
<dbReference type="GO" id="GO:0003677">
    <property type="term" value="F:DNA binding"/>
    <property type="evidence" value="ECO:0007669"/>
    <property type="project" value="InterPro"/>
</dbReference>
<dbReference type="PROSITE" id="PS51192">
    <property type="entry name" value="HELICASE_ATP_BIND_1"/>
    <property type="match status" value="1"/>
</dbReference>
<dbReference type="PROSITE" id="PS51194">
    <property type="entry name" value="HELICASE_CTER"/>
    <property type="match status" value="1"/>
</dbReference>
<dbReference type="Pfam" id="PF04851">
    <property type="entry name" value="ResIII"/>
    <property type="match status" value="1"/>
</dbReference>
<evidence type="ECO:0000313" key="5">
    <source>
        <dbReference type="EMBL" id="SAL05165.1"/>
    </source>
</evidence>
<dbReference type="InterPro" id="IPR006935">
    <property type="entry name" value="Helicase/UvrB_N"/>
</dbReference>
<dbReference type="GO" id="GO:0016787">
    <property type="term" value="F:hydrolase activity"/>
    <property type="evidence" value="ECO:0007669"/>
    <property type="project" value="UniProtKB-KW"/>
</dbReference>
<dbReference type="GO" id="GO:0005524">
    <property type="term" value="F:ATP binding"/>
    <property type="evidence" value="ECO:0007669"/>
    <property type="project" value="InterPro"/>
</dbReference>
<accession>A0A158EE73</accession>
<dbReference type="Pfam" id="PF00271">
    <property type="entry name" value="Helicase_C"/>
    <property type="match status" value="1"/>
</dbReference>
<keyword evidence="1" id="KW-0378">Hydrolase</keyword>
<reference evidence="5" key="1">
    <citation type="submission" date="2016-01" db="EMBL/GenBank/DDBJ databases">
        <authorList>
            <person name="Peeters C."/>
        </authorList>
    </citation>
    <scope>NUCLEOTIDE SEQUENCE</scope>
    <source>
        <strain evidence="5">LMG 29321</strain>
    </source>
</reference>
<dbReference type="AlphaFoldDB" id="A0A158EE73"/>
<evidence type="ECO:0000256" key="2">
    <source>
        <dbReference type="SAM" id="MobiDB-lite"/>
    </source>
</evidence>
<evidence type="ECO:0000259" key="3">
    <source>
        <dbReference type="PROSITE" id="PS51192"/>
    </source>
</evidence>
<dbReference type="InterPro" id="IPR038718">
    <property type="entry name" value="SNF2-like_sf"/>
</dbReference>
<gene>
    <name evidence="5" type="ORF">AWB78_07334</name>
</gene>
<name>A0A158EE73_9BURK</name>
<dbReference type="Gene3D" id="3.40.50.10810">
    <property type="entry name" value="Tandem AAA-ATPase domain"/>
    <property type="match status" value="1"/>
</dbReference>
<dbReference type="PANTHER" id="PTHR45766">
    <property type="entry name" value="DNA ANNEALING HELICASE AND ENDONUCLEASE ZRANB3 FAMILY MEMBER"/>
    <property type="match status" value="1"/>
</dbReference>
<protein>
    <submittedName>
        <fullName evidence="5">Helicase</fullName>
    </submittedName>
</protein>
<feature type="domain" description="Helicase C-terminal" evidence="4">
    <location>
        <begin position="960"/>
        <end position="1125"/>
    </location>
</feature>
<dbReference type="PANTHER" id="PTHR45766:SF6">
    <property type="entry name" value="SWI_SNF-RELATED MATRIX-ASSOCIATED ACTIN-DEPENDENT REGULATOR OF CHROMATIN SUBFAMILY A-LIKE PROTEIN 1"/>
    <property type="match status" value="1"/>
</dbReference>
<dbReference type="InterPro" id="IPR014001">
    <property type="entry name" value="Helicase_ATP-bd"/>
</dbReference>
<keyword evidence="5" id="KW-0347">Helicase</keyword>
<keyword evidence="5" id="KW-0547">Nucleotide-binding</keyword>
<comment type="caution">
    <text evidence="5">The sequence shown here is derived from an EMBL/GenBank/DDBJ whole genome shotgun (WGS) entry which is preliminary data.</text>
</comment>
<dbReference type="RefSeq" id="WP_062611478.1">
    <property type="nucleotide sequence ID" value="NZ_FCOX02000075.1"/>
</dbReference>
<organism evidence="5 6">
    <name type="scientific">Caballeronia calidae</name>
    <dbReference type="NCBI Taxonomy" id="1777139"/>
    <lineage>
        <taxon>Bacteria</taxon>
        <taxon>Pseudomonadati</taxon>
        <taxon>Pseudomonadota</taxon>
        <taxon>Betaproteobacteria</taxon>
        <taxon>Burkholderiales</taxon>
        <taxon>Burkholderiaceae</taxon>
        <taxon>Caballeronia</taxon>
    </lineage>
</organism>
<dbReference type="InterPro" id="IPR027417">
    <property type="entry name" value="P-loop_NTPase"/>
</dbReference>
<dbReference type="InterPro" id="IPR001650">
    <property type="entry name" value="Helicase_C-like"/>
</dbReference>
<feature type="domain" description="Helicase ATP-binding" evidence="3">
    <location>
        <begin position="360"/>
        <end position="436"/>
    </location>
</feature>
<dbReference type="InterPro" id="IPR049730">
    <property type="entry name" value="SNF2/RAD54-like_C"/>
</dbReference>